<sequence length="241" mass="26527">MSGEKVMELKGITYKVDETIILKELTGSLNKGKITSIVGPSGAGKTTLFRLCNGMRTPTTGTILFNGEKLETYGPSALRRKIGIVMQQATMLTGTVKENLLLPLTLAGQQISDVTIKQSLEEVGLSTTLINQQAKELSGGQQQKLSIARTLLNQPEVLLLDEITSSLDRVSVQEVERLIVTINESYGTTICWITHQIEQAKRLSHDSWVMMDGELVEQGTVELLTNPKDDRVKAFLQEEPV</sequence>
<feature type="domain" description="ABC transporter" evidence="4">
    <location>
        <begin position="7"/>
        <end position="237"/>
    </location>
</feature>
<dbReference type="PROSITE" id="PS50893">
    <property type="entry name" value="ABC_TRANSPORTER_2"/>
    <property type="match status" value="1"/>
</dbReference>
<dbReference type="Gene3D" id="3.40.50.300">
    <property type="entry name" value="P-loop containing nucleotide triphosphate hydrolases"/>
    <property type="match status" value="1"/>
</dbReference>
<comment type="caution">
    <text evidence="5">The sequence shown here is derived from an EMBL/GenBank/DDBJ whole genome shotgun (WGS) entry which is preliminary data.</text>
</comment>
<organism evidence="5 6">
    <name type="scientific">Shouchella miscanthi</name>
    <dbReference type="NCBI Taxonomy" id="2598861"/>
    <lineage>
        <taxon>Bacteria</taxon>
        <taxon>Bacillati</taxon>
        <taxon>Bacillota</taxon>
        <taxon>Bacilli</taxon>
        <taxon>Bacillales</taxon>
        <taxon>Bacillaceae</taxon>
        <taxon>Shouchella</taxon>
    </lineage>
</organism>
<dbReference type="InterPro" id="IPR017871">
    <property type="entry name" value="ABC_transporter-like_CS"/>
</dbReference>
<dbReference type="PANTHER" id="PTHR43423">
    <property type="entry name" value="ABC TRANSPORTER I FAMILY MEMBER 17"/>
    <property type="match status" value="1"/>
</dbReference>
<dbReference type="InterPro" id="IPR005670">
    <property type="entry name" value="PstB-like"/>
</dbReference>
<dbReference type="Proteomes" id="UP001341820">
    <property type="component" value="Unassembled WGS sequence"/>
</dbReference>
<keyword evidence="6" id="KW-1185">Reference proteome</keyword>
<dbReference type="InterPro" id="IPR027417">
    <property type="entry name" value="P-loop_NTPase"/>
</dbReference>
<keyword evidence="2" id="KW-0547">Nucleotide-binding</keyword>
<keyword evidence="1" id="KW-0813">Transport</keyword>
<evidence type="ECO:0000256" key="1">
    <source>
        <dbReference type="ARBA" id="ARBA00022448"/>
    </source>
</evidence>
<dbReference type="InterPro" id="IPR003593">
    <property type="entry name" value="AAA+_ATPase"/>
</dbReference>
<dbReference type="PROSITE" id="PS00211">
    <property type="entry name" value="ABC_TRANSPORTER_1"/>
    <property type="match status" value="1"/>
</dbReference>
<reference evidence="5 6" key="1">
    <citation type="submission" date="2023-03" db="EMBL/GenBank/DDBJ databases">
        <title>Bacillus Genome Sequencing.</title>
        <authorList>
            <person name="Dunlap C."/>
        </authorList>
    </citation>
    <scope>NUCLEOTIDE SEQUENCE [LARGE SCALE GENOMIC DNA]</scope>
    <source>
        <strain evidence="5 6">B-4107</strain>
    </source>
</reference>
<dbReference type="EMBL" id="JAROAS010000039">
    <property type="protein sequence ID" value="MED4129685.1"/>
    <property type="molecule type" value="Genomic_DNA"/>
</dbReference>
<evidence type="ECO:0000259" key="4">
    <source>
        <dbReference type="PROSITE" id="PS50893"/>
    </source>
</evidence>
<proteinExistence type="predicted"/>
<gene>
    <name evidence="5" type="ORF">P5F74_16235</name>
</gene>
<accession>A0ABU6NNB4</accession>
<dbReference type="SUPFAM" id="SSF52540">
    <property type="entry name" value="P-loop containing nucleoside triphosphate hydrolases"/>
    <property type="match status" value="1"/>
</dbReference>
<evidence type="ECO:0000256" key="3">
    <source>
        <dbReference type="ARBA" id="ARBA00022840"/>
    </source>
</evidence>
<protein>
    <submittedName>
        <fullName evidence="5">Phosphate ABC transporter ATP-binding protein</fullName>
    </submittedName>
</protein>
<dbReference type="RefSeq" id="WP_328238318.1">
    <property type="nucleotide sequence ID" value="NZ_JAROAS010000039.1"/>
</dbReference>
<dbReference type="SMART" id="SM00382">
    <property type="entry name" value="AAA"/>
    <property type="match status" value="1"/>
</dbReference>
<evidence type="ECO:0000313" key="6">
    <source>
        <dbReference type="Proteomes" id="UP001341820"/>
    </source>
</evidence>
<dbReference type="PANTHER" id="PTHR43423:SF1">
    <property type="entry name" value="ABC TRANSPORTER I FAMILY MEMBER 17"/>
    <property type="match status" value="1"/>
</dbReference>
<dbReference type="Pfam" id="PF00005">
    <property type="entry name" value="ABC_tran"/>
    <property type="match status" value="1"/>
</dbReference>
<name>A0ABU6NNB4_9BACI</name>
<evidence type="ECO:0000256" key="2">
    <source>
        <dbReference type="ARBA" id="ARBA00022741"/>
    </source>
</evidence>
<dbReference type="GO" id="GO:0005524">
    <property type="term" value="F:ATP binding"/>
    <property type="evidence" value="ECO:0007669"/>
    <property type="project" value="UniProtKB-KW"/>
</dbReference>
<keyword evidence="3 5" id="KW-0067">ATP-binding</keyword>
<dbReference type="CDD" id="cd03260">
    <property type="entry name" value="ABC_PstB_phosphate_transporter"/>
    <property type="match status" value="1"/>
</dbReference>
<evidence type="ECO:0000313" key="5">
    <source>
        <dbReference type="EMBL" id="MED4129685.1"/>
    </source>
</evidence>
<dbReference type="InterPro" id="IPR003439">
    <property type="entry name" value="ABC_transporter-like_ATP-bd"/>
</dbReference>